<organism evidence="2 3">
    <name type="scientific">Pseudoalteromonas rubra</name>
    <dbReference type="NCBI Taxonomy" id="43658"/>
    <lineage>
        <taxon>Bacteria</taxon>
        <taxon>Pseudomonadati</taxon>
        <taxon>Pseudomonadota</taxon>
        <taxon>Gammaproteobacteria</taxon>
        <taxon>Alteromonadales</taxon>
        <taxon>Pseudoalteromonadaceae</taxon>
        <taxon>Pseudoalteromonas</taxon>
    </lineage>
</organism>
<dbReference type="PROSITE" id="PS51257">
    <property type="entry name" value="PROKAR_LIPOPROTEIN"/>
    <property type="match status" value="1"/>
</dbReference>
<evidence type="ECO:0000313" key="2">
    <source>
        <dbReference type="EMBL" id="KAF7786999.1"/>
    </source>
</evidence>
<protein>
    <recommendedName>
        <fullName evidence="4">Lipoprotein</fullName>
    </recommendedName>
</protein>
<proteinExistence type="predicted"/>
<dbReference type="Proteomes" id="UP000016480">
    <property type="component" value="Unassembled WGS sequence"/>
</dbReference>
<gene>
    <name evidence="2" type="ORF">PRUB_a3840</name>
</gene>
<feature type="chain" id="PRO_5035806775" description="Lipoprotein" evidence="1">
    <location>
        <begin position="20"/>
        <end position="169"/>
    </location>
</feature>
<comment type="caution">
    <text evidence="2">The sequence shown here is derived from an EMBL/GenBank/DDBJ whole genome shotgun (WGS) entry which is preliminary data.</text>
</comment>
<dbReference type="RefSeq" id="WP_010385791.1">
    <property type="nucleotide sequence ID" value="NZ_AHCD03000034.1"/>
</dbReference>
<keyword evidence="1" id="KW-0732">Signal</keyword>
<feature type="signal peptide" evidence="1">
    <location>
        <begin position="1"/>
        <end position="19"/>
    </location>
</feature>
<dbReference type="GeneID" id="61357659"/>
<dbReference type="EMBL" id="AHCD03000034">
    <property type="protein sequence ID" value="KAF7786999.1"/>
    <property type="molecule type" value="Genomic_DNA"/>
</dbReference>
<evidence type="ECO:0000256" key="1">
    <source>
        <dbReference type="SAM" id="SignalP"/>
    </source>
</evidence>
<name>A0A8T0C8I1_9GAMM</name>
<evidence type="ECO:0008006" key="4">
    <source>
        <dbReference type="Google" id="ProtNLM"/>
    </source>
</evidence>
<accession>A0A8T0C8I1</accession>
<sequence length="169" mass="17987">MNKFTLLTMSIAFSAACSADILSSPNQVKVTNKSSKAITSALLSYNSSLPAVPDTPMVVGEFKAVGKQKSSKEVEVQVGKLGDYWGLIVQFEDDDTHYVLTGVTTVTPYKECRTPGDGSTEFIVSDNLAVKIKTYNGSDFSDSDGDCQGSLSTLGTLGVKWGAILSKLL</sequence>
<reference evidence="2 3" key="1">
    <citation type="journal article" date="2012" name="J. Bacteriol.">
        <title>Genome sequence of the cycloprodigiosin-producing bacterial strain Pseudoalteromonas rubra ATCC 29570(T).</title>
        <authorList>
            <person name="Xie B.B."/>
            <person name="Shu Y.L."/>
            <person name="Qin Q.L."/>
            <person name="Rong J.C."/>
            <person name="Zhang X.Y."/>
            <person name="Chen X.L."/>
            <person name="Zhou B.C."/>
            <person name="Zhang Y.Z."/>
        </authorList>
    </citation>
    <scope>NUCLEOTIDE SEQUENCE [LARGE SCALE GENOMIC DNA]</scope>
    <source>
        <strain evidence="2 3">DSM 6842</strain>
    </source>
</reference>
<dbReference type="AlphaFoldDB" id="A0A8T0C8I1"/>
<evidence type="ECO:0000313" key="3">
    <source>
        <dbReference type="Proteomes" id="UP000016480"/>
    </source>
</evidence>